<evidence type="ECO:0000313" key="12">
    <source>
        <dbReference type="Ensembl" id="ENSRROP00000032053.1"/>
    </source>
</evidence>
<keyword evidence="4" id="KW-0862">Zinc</keyword>
<evidence type="ECO:0000256" key="6">
    <source>
        <dbReference type="ARBA" id="ARBA00023015"/>
    </source>
</evidence>
<keyword evidence="3" id="KW-0863">Zinc-finger</keyword>
<dbReference type="Gene3D" id="6.10.140.1270">
    <property type="match status" value="1"/>
</dbReference>
<accession>A0A2K6QTE9</accession>
<evidence type="ECO:0000259" key="11">
    <source>
        <dbReference type="PROSITE" id="PS51505"/>
    </source>
</evidence>
<evidence type="ECO:0000256" key="3">
    <source>
        <dbReference type="ARBA" id="ARBA00022771"/>
    </source>
</evidence>
<evidence type="ECO:0000256" key="1">
    <source>
        <dbReference type="ARBA" id="ARBA00004123"/>
    </source>
</evidence>
<evidence type="ECO:0000256" key="5">
    <source>
        <dbReference type="ARBA" id="ARBA00022853"/>
    </source>
</evidence>
<feature type="region of interest" description="Disordered" evidence="10">
    <location>
        <begin position="225"/>
        <end position="277"/>
    </location>
</feature>
<dbReference type="InterPro" id="IPR013243">
    <property type="entry name" value="SCA7_dom"/>
</dbReference>
<keyword evidence="8" id="KW-0804">Transcription</keyword>
<dbReference type="AlphaFoldDB" id="A0A2K6QTE9"/>
<dbReference type="Pfam" id="PF08209">
    <property type="entry name" value="Sgf11"/>
    <property type="match status" value="1"/>
</dbReference>
<evidence type="ECO:0000256" key="8">
    <source>
        <dbReference type="ARBA" id="ARBA00023163"/>
    </source>
</evidence>
<sequence>MKMEEMPLSGLNNSKLEAINSCSGFCFEVHQAAKCGYFFLDDMDPDSSKACVCPSCNCSIPASRFALHLDKCLGMGGNSSRIANHRIANSNNMGKSESDQEDNDDINDNDWSYGSENKVEKRKSGKNPDSPRRSESLKCKNGELSDFILFYFFKYNISTGIKEFHILLSMQCRVISEDTKKMCTNSLHCPQHTDEQSSQDNDSFDMTDSQALISQLQWDCFSDLSPSDSGSPKTSENQGWGLGTNSSETQKTKKKESHLSLVGTSSDPGSNKKPKLPIPLMANIYDDIN</sequence>
<keyword evidence="7" id="KW-0010">Activator</keyword>
<proteinExistence type="predicted"/>
<name>A0A2K6QTE9_RHIRO</name>
<dbReference type="GO" id="GO:0006357">
    <property type="term" value="P:regulation of transcription by RNA polymerase II"/>
    <property type="evidence" value="ECO:0007669"/>
    <property type="project" value="TreeGrafter"/>
</dbReference>
<dbReference type="STRING" id="61622.ENSRROP00000032053"/>
<reference evidence="12" key="2">
    <citation type="submission" date="2025-09" db="UniProtKB">
        <authorList>
            <consortium name="Ensembl"/>
        </authorList>
    </citation>
    <scope>IDENTIFICATION</scope>
</reference>
<feature type="compositionally biased region" description="Acidic residues" evidence="10">
    <location>
        <begin position="99"/>
        <end position="108"/>
    </location>
</feature>
<organism evidence="12 13">
    <name type="scientific">Rhinopithecus roxellana</name>
    <name type="common">Golden snub-nosed monkey</name>
    <name type="synonym">Pygathrix roxellana</name>
    <dbReference type="NCBI Taxonomy" id="61622"/>
    <lineage>
        <taxon>Eukaryota</taxon>
        <taxon>Metazoa</taxon>
        <taxon>Chordata</taxon>
        <taxon>Craniata</taxon>
        <taxon>Vertebrata</taxon>
        <taxon>Euteleostomi</taxon>
        <taxon>Mammalia</taxon>
        <taxon>Eutheria</taxon>
        <taxon>Euarchontoglires</taxon>
        <taxon>Primates</taxon>
        <taxon>Haplorrhini</taxon>
        <taxon>Catarrhini</taxon>
        <taxon>Cercopithecidae</taxon>
        <taxon>Colobinae</taxon>
        <taxon>Rhinopithecus</taxon>
    </lineage>
</organism>
<keyword evidence="13" id="KW-1185">Reference proteome</keyword>
<dbReference type="PROSITE" id="PS51505">
    <property type="entry name" value="SCA7"/>
    <property type="match status" value="1"/>
</dbReference>
<dbReference type="InterPro" id="IPR051078">
    <property type="entry name" value="SGF11"/>
</dbReference>
<protein>
    <recommendedName>
        <fullName evidence="11">SCA7 domain-containing protein</fullName>
    </recommendedName>
</protein>
<feature type="compositionally biased region" description="Polar residues" evidence="10">
    <location>
        <begin position="225"/>
        <end position="238"/>
    </location>
</feature>
<keyword evidence="5" id="KW-0156">Chromatin regulator</keyword>
<dbReference type="GO" id="GO:0000124">
    <property type="term" value="C:SAGA complex"/>
    <property type="evidence" value="ECO:0007669"/>
    <property type="project" value="TreeGrafter"/>
</dbReference>
<comment type="subcellular location">
    <subcellularLocation>
        <location evidence="1">Nucleus</location>
    </subcellularLocation>
</comment>
<dbReference type="GeneTree" id="ENSGT00940000158253"/>
<dbReference type="InterPro" id="IPR013246">
    <property type="entry name" value="SAGA_su_Sgf11"/>
</dbReference>
<dbReference type="PANTHER" id="PTHR46367:SF1">
    <property type="entry name" value="ATAXIN-7-LIKE PROTEIN 3"/>
    <property type="match status" value="1"/>
</dbReference>
<evidence type="ECO:0000256" key="10">
    <source>
        <dbReference type="SAM" id="MobiDB-lite"/>
    </source>
</evidence>
<dbReference type="GO" id="GO:0071819">
    <property type="term" value="C:DUBm complex"/>
    <property type="evidence" value="ECO:0007669"/>
    <property type="project" value="TreeGrafter"/>
</dbReference>
<evidence type="ECO:0000313" key="13">
    <source>
        <dbReference type="Proteomes" id="UP000233200"/>
    </source>
</evidence>
<dbReference type="GO" id="GO:0003713">
    <property type="term" value="F:transcription coactivator activity"/>
    <property type="evidence" value="ECO:0007669"/>
    <property type="project" value="TreeGrafter"/>
</dbReference>
<feature type="region of interest" description="Disordered" evidence="10">
    <location>
        <begin position="90"/>
        <end position="137"/>
    </location>
</feature>
<dbReference type="GO" id="GO:0006325">
    <property type="term" value="P:chromatin organization"/>
    <property type="evidence" value="ECO:0007669"/>
    <property type="project" value="UniProtKB-KW"/>
</dbReference>
<keyword evidence="2" id="KW-0479">Metal-binding</keyword>
<keyword evidence="9" id="KW-0539">Nucleus</keyword>
<dbReference type="Proteomes" id="UP000233200">
    <property type="component" value="Unplaced"/>
</dbReference>
<evidence type="ECO:0000256" key="7">
    <source>
        <dbReference type="ARBA" id="ARBA00023159"/>
    </source>
</evidence>
<dbReference type="GO" id="GO:0008270">
    <property type="term" value="F:zinc ion binding"/>
    <property type="evidence" value="ECO:0007669"/>
    <property type="project" value="UniProtKB-KW"/>
</dbReference>
<dbReference type="PANTHER" id="PTHR46367">
    <property type="entry name" value="ATAXIN-7-LIKE PROTEIN 3"/>
    <property type="match status" value="1"/>
</dbReference>
<keyword evidence="6" id="KW-0805">Transcription regulation</keyword>
<reference evidence="12" key="1">
    <citation type="submission" date="2025-08" db="UniProtKB">
        <authorList>
            <consortium name="Ensembl"/>
        </authorList>
    </citation>
    <scope>IDENTIFICATION</scope>
</reference>
<feature type="domain" description="SCA7" evidence="11">
    <location>
        <begin position="159"/>
        <end position="226"/>
    </location>
</feature>
<evidence type="ECO:0000256" key="2">
    <source>
        <dbReference type="ARBA" id="ARBA00022723"/>
    </source>
</evidence>
<evidence type="ECO:0000256" key="4">
    <source>
        <dbReference type="ARBA" id="ARBA00022833"/>
    </source>
</evidence>
<evidence type="ECO:0000256" key="9">
    <source>
        <dbReference type="ARBA" id="ARBA00023242"/>
    </source>
</evidence>
<dbReference type="Ensembl" id="ENSRROT00000056475.1">
    <property type="protein sequence ID" value="ENSRROP00000032053.1"/>
    <property type="gene ID" value="ENSRROG00000039692.1"/>
</dbReference>